<organism evidence="2 3">
    <name type="scientific">Batillaria attramentaria</name>
    <dbReference type="NCBI Taxonomy" id="370345"/>
    <lineage>
        <taxon>Eukaryota</taxon>
        <taxon>Metazoa</taxon>
        <taxon>Spiralia</taxon>
        <taxon>Lophotrochozoa</taxon>
        <taxon>Mollusca</taxon>
        <taxon>Gastropoda</taxon>
        <taxon>Caenogastropoda</taxon>
        <taxon>Sorbeoconcha</taxon>
        <taxon>Cerithioidea</taxon>
        <taxon>Batillariidae</taxon>
        <taxon>Batillaria</taxon>
    </lineage>
</organism>
<protein>
    <recommendedName>
        <fullName evidence="4">Beta-tubulin</fullName>
    </recommendedName>
</protein>
<feature type="non-terminal residue" evidence="2">
    <location>
        <position position="1"/>
    </location>
</feature>
<dbReference type="EMBL" id="JACVVK020000653">
    <property type="protein sequence ID" value="KAK7459741.1"/>
    <property type="molecule type" value="Genomic_DNA"/>
</dbReference>
<comment type="caution">
    <text evidence="2">The sequence shown here is derived from an EMBL/GenBank/DDBJ whole genome shotgun (WGS) entry which is preliminary data.</text>
</comment>
<name>A0ABD0J4C0_9CAEN</name>
<evidence type="ECO:0000313" key="3">
    <source>
        <dbReference type="Proteomes" id="UP001519460"/>
    </source>
</evidence>
<feature type="region of interest" description="Disordered" evidence="1">
    <location>
        <begin position="32"/>
        <end position="54"/>
    </location>
</feature>
<gene>
    <name evidence="2" type="ORF">BaRGS_00038924</name>
</gene>
<sequence length="54" mass="6062">SDRCNMRTVSCRAKHSTLKVLAADLYQRITGPQNAQRRSGAWPPSLRVYSDDSP</sequence>
<evidence type="ECO:0008006" key="4">
    <source>
        <dbReference type="Google" id="ProtNLM"/>
    </source>
</evidence>
<evidence type="ECO:0000313" key="2">
    <source>
        <dbReference type="EMBL" id="KAK7459741.1"/>
    </source>
</evidence>
<keyword evidence="3" id="KW-1185">Reference proteome</keyword>
<dbReference type="Proteomes" id="UP001519460">
    <property type="component" value="Unassembled WGS sequence"/>
</dbReference>
<reference evidence="2 3" key="1">
    <citation type="journal article" date="2023" name="Sci. Data">
        <title>Genome assembly of the Korean intertidal mud-creeper Batillaria attramentaria.</title>
        <authorList>
            <person name="Patra A.K."/>
            <person name="Ho P.T."/>
            <person name="Jun S."/>
            <person name="Lee S.J."/>
            <person name="Kim Y."/>
            <person name="Won Y.J."/>
        </authorList>
    </citation>
    <scope>NUCLEOTIDE SEQUENCE [LARGE SCALE GENOMIC DNA]</scope>
    <source>
        <strain evidence="2">Wonlab-2016</strain>
    </source>
</reference>
<accession>A0ABD0J4C0</accession>
<dbReference type="AlphaFoldDB" id="A0ABD0J4C0"/>
<evidence type="ECO:0000256" key="1">
    <source>
        <dbReference type="SAM" id="MobiDB-lite"/>
    </source>
</evidence>
<proteinExistence type="predicted"/>